<sequence>MSAEQAPPLNGSFKEEKIKKINQILEKPSVDLWRLRELALTEGGFINSDVRSRAWHKLISLDPYGLNEDTGRVFRGNRDELDMIRKDAAYLTSPRGSTKKKKKTPKGKDLDGGSDCGSSCSTMSTVPCASSEWMEQADNLLASTIIVALSQKRTTKEKQGPKVHYFHGFHNVASVILHNYNGKPALASAVLRRISKSHFRDASQRDFSLLTSLLKLVFYPLLQAVDEEIHEYLRESDIDPTVVLPWIISWFSISVTEEEAVSRLFDMFFASHPLMPLYTAIAMIVQSQSRLVILRSDCGAGNVKTVIRGLPSSVCLERKKSNNGKNKIEITCQSLIDDSLALMGKIPPKLLLRKAKTYDQGMAVSDLRRASHMSLLKAPPSWAVAATTPSDQTLGERKRSITSSSQIRSMTKPPIKVVEYESPNKESINSKARIASGVSLLMEGDKFLMQDKEVLVHTTPHGLSLSFERTRSPRVVRNFVSTLFGRIMQNIKTTTRRKRFYATADLR</sequence>
<dbReference type="GO" id="GO:0005789">
    <property type="term" value="C:endoplasmic reticulum membrane"/>
    <property type="evidence" value="ECO:0007669"/>
    <property type="project" value="TreeGrafter"/>
</dbReference>
<dbReference type="PROSITE" id="PS50086">
    <property type="entry name" value="TBC_RABGAP"/>
    <property type="match status" value="1"/>
</dbReference>
<protein>
    <recommendedName>
        <fullName evidence="3">Rab-GAP TBC domain-containing protein</fullName>
    </recommendedName>
</protein>
<dbReference type="EMBL" id="HBGN01008886">
    <property type="protein sequence ID" value="CAD9319996.1"/>
    <property type="molecule type" value="Transcribed_RNA"/>
</dbReference>
<dbReference type="PANTHER" id="PTHR20913:SF7">
    <property type="entry name" value="RE60063P"/>
    <property type="match status" value="1"/>
</dbReference>
<evidence type="ECO:0000256" key="2">
    <source>
        <dbReference type="SAM" id="MobiDB-lite"/>
    </source>
</evidence>
<keyword evidence="1" id="KW-0343">GTPase activation</keyword>
<dbReference type="GO" id="GO:0005096">
    <property type="term" value="F:GTPase activator activity"/>
    <property type="evidence" value="ECO:0007669"/>
    <property type="project" value="UniProtKB-KW"/>
</dbReference>
<dbReference type="InterPro" id="IPR045913">
    <property type="entry name" value="TBC20/Gyp8-like"/>
</dbReference>
<dbReference type="InterPro" id="IPR000195">
    <property type="entry name" value="Rab-GAP-TBC_dom"/>
</dbReference>
<name>A0A7S1YV16_9STRA</name>
<evidence type="ECO:0000256" key="1">
    <source>
        <dbReference type="ARBA" id="ARBA00022468"/>
    </source>
</evidence>
<dbReference type="Pfam" id="PF00566">
    <property type="entry name" value="RabGAP-TBC"/>
    <property type="match status" value="1"/>
</dbReference>
<reference evidence="4" key="1">
    <citation type="submission" date="2021-01" db="EMBL/GenBank/DDBJ databases">
        <authorList>
            <person name="Corre E."/>
            <person name="Pelletier E."/>
            <person name="Niang G."/>
            <person name="Scheremetjew M."/>
            <person name="Finn R."/>
            <person name="Kale V."/>
            <person name="Holt S."/>
            <person name="Cochrane G."/>
            <person name="Meng A."/>
            <person name="Brown T."/>
            <person name="Cohen L."/>
        </authorList>
    </citation>
    <scope>NUCLEOTIDE SEQUENCE</scope>
    <source>
        <strain evidence="4">Pop2</strain>
    </source>
</reference>
<feature type="region of interest" description="Disordered" evidence="2">
    <location>
        <begin position="92"/>
        <end position="121"/>
    </location>
</feature>
<proteinExistence type="predicted"/>
<dbReference type="GO" id="GO:0006888">
    <property type="term" value="P:endoplasmic reticulum to Golgi vesicle-mediated transport"/>
    <property type="evidence" value="ECO:0007669"/>
    <property type="project" value="TreeGrafter"/>
</dbReference>
<evidence type="ECO:0000313" key="4">
    <source>
        <dbReference type="EMBL" id="CAD9319996.1"/>
    </source>
</evidence>
<gene>
    <name evidence="4" type="ORF">DBRI1063_LOCUS5706</name>
</gene>
<dbReference type="SUPFAM" id="SSF47923">
    <property type="entry name" value="Ypt/Rab-GAP domain of gyp1p"/>
    <property type="match status" value="1"/>
</dbReference>
<accession>A0A7S1YV16</accession>
<dbReference type="InterPro" id="IPR035969">
    <property type="entry name" value="Rab-GAP_TBC_sf"/>
</dbReference>
<dbReference type="PANTHER" id="PTHR20913">
    <property type="entry name" value="TBC1 DOMAIN FAMILY MEMBER 20/GTPASE"/>
    <property type="match status" value="1"/>
</dbReference>
<feature type="domain" description="Rab-GAP TBC" evidence="3">
    <location>
        <begin position="45"/>
        <end position="272"/>
    </location>
</feature>
<dbReference type="Gene3D" id="1.10.8.1310">
    <property type="match status" value="1"/>
</dbReference>
<dbReference type="Gene3D" id="1.10.472.80">
    <property type="entry name" value="Ypt/Rab-GAP domain of gyp1p, domain 3"/>
    <property type="match status" value="1"/>
</dbReference>
<dbReference type="AlphaFoldDB" id="A0A7S1YV16"/>
<organism evidence="4">
    <name type="scientific">Ditylum brightwellii</name>
    <dbReference type="NCBI Taxonomy" id="49249"/>
    <lineage>
        <taxon>Eukaryota</taxon>
        <taxon>Sar</taxon>
        <taxon>Stramenopiles</taxon>
        <taxon>Ochrophyta</taxon>
        <taxon>Bacillariophyta</taxon>
        <taxon>Mediophyceae</taxon>
        <taxon>Lithodesmiophycidae</taxon>
        <taxon>Lithodesmiales</taxon>
        <taxon>Lithodesmiaceae</taxon>
        <taxon>Ditylum</taxon>
    </lineage>
</organism>
<evidence type="ECO:0000259" key="3">
    <source>
        <dbReference type="PROSITE" id="PS50086"/>
    </source>
</evidence>